<dbReference type="KEGG" id="serq:CWC46_14895"/>
<evidence type="ECO:0000313" key="3">
    <source>
        <dbReference type="Proteomes" id="UP000017700"/>
    </source>
</evidence>
<name>A0A2I5T8U9_SERS3</name>
<dbReference type="KEGG" id="sera:Ser39006_014900"/>
<evidence type="ECO:0000313" key="2">
    <source>
        <dbReference type="EMBL" id="AUH05308.1"/>
    </source>
</evidence>
<dbReference type="Proteomes" id="UP000233778">
    <property type="component" value="Chromosome"/>
</dbReference>
<sequence length="80" mass="9135">MAGSSENQNCHYNALSHHNRGRPLYIQHYLTLSQIKEVLRREGQRTDLAGNKVGRTHGHFCVDKQMASCADTIIHIIFMD</sequence>
<gene>
    <name evidence="1" type="ORF">CWC46_14895</name>
    <name evidence="2" type="ORF">Ser39006_014900</name>
</gene>
<reference evidence="2" key="4">
    <citation type="submission" date="2017-11" db="EMBL/GenBank/DDBJ databases">
        <title>Complete genome sequence of Serratia sp. ATCC 39006.</title>
        <authorList>
            <person name="Hampton H.G."/>
            <person name="Jackson S.A."/>
            <person name="Jauregui R."/>
            <person name="Poulter G.T.M."/>
            <person name="Salmond G.P.C."/>
            <person name="Fineran P.C."/>
        </authorList>
    </citation>
    <scope>NUCLEOTIDE SEQUENCE</scope>
    <source>
        <strain evidence="2">ATCC 39006</strain>
    </source>
</reference>
<proteinExistence type="predicted"/>
<dbReference type="EMBL" id="CP025084">
    <property type="protein sequence ID" value="AUH05308.1"/>
    <property type="molecule type" value="Genomic_DNA"/>
</dbReference>
<reference evidence="1 4" key="3">
    <citation type="submission" date="2017-11" db="EMBL/GenBank/DDBJ databases">
        <title>Complete genome sequence of Serratia sp. ATCC 39006 LacA.</title>
        <authorList>
            <person name="Hampton H.G."/>
            <person name="Jackson S.A."/>
            <person name="Jauregui R."/>
            <person name="Poulter G.T.M."/>
            <person name="Salmond G.P.C."/>
            <person name="Fineran P.C."/>
        </authorList>
    </citation>
    <scope>NUCLEOTIDE SEQUENCE [LARGE SCALE GENOMIC DNA]</scope>
    <source>
        <strain evidence="1 4">ATCC 39006</strain>
    </source>
</reference>
<evidence type="ECO:0000313" key="4">
    <source>
        <dbReference type="Proteomes" id="UP000233778"/>
    </source>
</evidence>
<protein>
    <submittedName>
        <fullName evidence="2">Uncharacterized protein</fullName>
    </submittedName>
</protein>
<organism evidence="2 3">
    <name type="scientific">Serratia sp. (strain ATCC 39006)</name>
    <name type="common">Prodigiosinella confusarubida</name>
    <dbReference type="NCBI Taxonomy" id="104623"/>
    <lineage>
        <taxon>Bacteria</taxon>
        <taxon>Pseudomonadati</taxon>
        <taxon>Pseudomonadota</taxon>
        <taxon>Gammaproteobacteria</taxon>
        <taxon>Enterobacterales</taxon>
        <taxon>Pectobacteriaceae</taxon>
        <taxon>Prodigiosinella</taxon>
    </lineage>
</organism>
<dbReference type="AlphaFoldDB" id="A0A2I5T8U9"/>
<dbReference type="Proteomes" id="UP000017700">
    <property type="component" value="Chromosome"/>
</dbReference>
<dbReference type="EMBL" id="CP025085">
    <property type="protein sequence ID" value="AUH00987.1"/>
    <property type="molecule type" value="Genomic_DNA"/>
</dbReference>
<evidence type="ECO:0000313" key="1">
    <source>
        <dbReference type="EMBL" id="AUH00987.1"/>
    </source>
</evidence>
<keyword evidence="3" id="KW-1185">Reference proteome</keyword>
<accession>A0A2I5T8U9</accession>
<reference evidence="2 3" key="1">
    <citation type="journal article" date="2013" name="Genome Announc.">
        <title>Draft genome sequence of Serratia sp. strain ATCC 39006, a model bacterium for analysis of the biosynthesis and regulation of prodigiosin, a carbapenem, and gas vesicles.</title>
        <authorList>
            <person name="Fineran P.C."/>
            <person name="Iglesias Cans M.C."/>
            <person name="Ramsay J.P."/>
            <person name="Wilf N.M."/>
            <person name="Cossyleon D."/>
            <person name="McNeil M.B."/>
            <person name="Williamson N.R."/>
            <person name="Monson R.E."/>
            <person name="Becher S.A."/>
            <person name="Stanton J.A."/>
            <person name="Brugger K."/>
            <person name="Brown S.D."/>
            <person name="Salmond G.P."/>
        </authorList>
    </citation>
    <scope>NUCLEOTIDE SEQUENCE [LARGE SCALE GENOMIC DNA]</scope>
    <source>
        <strain evidence="2">ATCC 39006</strain>
        <strain evidence="3">ATCC 39006 / SC 11482</strain>
    </source>
</reference>
<reference evidence="2" key="2">
    <citation type="submission" date="2013-09" db="EMBL/GenBank/DDBJ databases">
        <authorList>
            <person name="Wang G."/>
            <person name="Yang Y."/>
            <person name="Su Y."/>
        </authorList>
    </citation>
    <scope>NUCLEOTIDE SEQUENCE</scope>
    <source>
        <strain evidence="2">ATCC 39006</strain>
    </source>
</reference>